<dbReference type="PROSITE" id="PS00086">
    <property type="entry name" value="CYTOCHROME_P450"/>
    <property type="match status" value="2"/>
</dbReference>
<evidence type="ECO:0000256" key="2">
    <source>
        <dbReference type="ARBA" id="ARBA00004174"/>
    </source>
</evidence>
<dbReference type="FunFam" id="1.10.630.10:FF:000042">
    <property type="entry name" value="Cytochrome P450"/>
    <property type="match status" value="1"/>
</dbReference>
<proteinExistence type="inferred from homology"/>
<dbReference type="GO" id="GO:0005789">
    <property type="term" value="C:endoplasmic reticulum membrane"/>
    <property type="evidence" value="ECO:0007669"/>
    <property type="project" value="UniProtKB-SubCell"/>
</dbReference>
<evidence type="ECO:0000256" key="7">
    <source>
        <dbReference type="ARBA" id="ARBA00022824"/>
    </source>
</evidence>
<dbReference type="Gene3D" id="1.10.630.10">
    <property type="entry name" value="Cytochrome P450"/>
    <property type="match status" value="2"/>
</dbReference>
<evidence type="ECO:0000256" key="5">
    <source>
        <dbReference type="ARBA" id="ARBA00022617"/>
    </source>
</evidence>
<keyword evidence="7" id="KW-0256">Endoplasmic reticulum</keyword>
<evidence type="ECO:0000256" key="12">
    <source>
        <dbReference type="ARBA" id="ARBA00023136"/>
    </source>
</evidence>
<keyword evidence="10 13" id="KW-0408">Iron</keyword>
<dbReference type="EMBL" id="KQ971889">
    <property type="protein sequence ID" value="KYB24703.1"/>
    <property type="molecule type" value="Genomic_DNA"/>
</dbReference>
<evidence type="ECO:0000256" key="13">
    <source>
        <dbReference type="PIRSR" id="PIRSR602401-1"/>
    </source>
</evidence>
<accession>A0A139W9V9</accession>
<keyword evidence="14" id="KW-1133">Transmembrane helix</keyword>
<feature type="transmembrane region" description="Helical" evidence="14">
    <location>
        <begin position="372"/>
        <end position="390"/>
    </location>
</feature>
<dbReference type="InterPro" id="IPR050476">
    <property type="entry name" value="Insect_CytP450_Detox"/>
</dbReference>
<evidence type="ECO:0000256" key="1">
    <source>
        <dbReference type="ARBA" id="ARBA00001971"/>
    </source>
</evidence>
<sequence>MQDEFEKNQPIDIKEILACFTTDIIDSCVFGLDCNSFKEENLPFRQYGRKVFAATKFRVVRSTFAANFPDLARFLKVRTFPKDIGDFFLKVVKDTVNYREKNNFTRKDFMQLLIDLKNNKLVGEEGKSERGLTIEEVAAQSFVFFLAGFETSSTTMTFALYEMVKHQHIQAKVREEINTVLQKHDGKITYEAIQEMKYMGKVVDETLRKYPPVPFLTRQCVKDYKISDEDVIIEKGTTVIIPVLGIHYDKDIYPDPEKFDPERFTEENKNDRHNYAHVPFGEGPRICIGMRENMSLLLSFLLRLGSVIISLIVVVLSVIKWKHQYWANRNIPFFPPSVPFGNLQNPRRKKHSIGYHIKNFYDQAKRKGWKHCGLYFFASPVYLVIDVNYVKHIMNTDFHHFVDRGMYSNEKIDPISAHLFALGGTRWKNLRNKLSPTFTSSKMKMMFPTIVECVSLLLDAMTEKSEQIDIKELLGRFTTDIIGSCAFGLDCNTIKEENSPFRLYGKKVFFSTKMRTFKLTFASSFPTLGRLLRIRQVSSDVSDFFRKIVKDTIEYRAQNQFSRPDFLQMLIDLRRDGAEITLDEIIAQCFIFFLAGFETSSTTMTFTLYELAKNHQIQDKLRQEIMTILTKYHGEITYDAISEMKYLDQVIEESLRKYPPLPFVTRTCVMDYKVPNTDLVIEKGRRVILPILALHHDPEFWPEPQNFDPERFNDQNRNLRHQFSYIPFGEGPRFCIGKKFGLTQTKVGLVALIQNYKFSVNSRTLDPLKMAPNTFILSAAGGIWLDSEKL</sequence>
<comment type="similarity">
    <text evidence="4">Belongs to the cytochrome P450 family.</text>
</comment>
<keyword evidence="16" id="KW-1185">Reference proteome</keyword>
<dbReference type="PRINTS" id="PR00385">
    <property type="entry name" value="P450"/>
</dbReference>
<evidence type="ECO:0000256" key="14">
    <source>
        <dbReference type="SAM" id="Phobius"/>
    </source>
</evidence>
<dbReference type="GO" id="GO:0020037">
    <property type="term" value="F:heme binding"/>
    <property type="evidence" value="ECO:0007669"/>
    <property type="project" value="InterPro"/>
</dbReference>
<gene>
    <name evidence="15" type="primary">AUGUSTUS-3.0.2_31667</name>
    <name evidence="15" type="ORF">TcasGA2_TC031667</name>
</gene>
<keyword evidence="8" id="KW-0492">Microsome</keyword>
<reference evidence="15 16" key="2">
    <citation type="journal article" date="2010" name="Nucleic Acids Res.">
        <title>BeetleBase in 2010: revisions to provide comprehensive genomic information for Tribolium castaneum.</title>
        <authorList>
            <person name="Kim H.S."/>
            <person name="Murphy T."/>
            <person name="Xia J."/>
            <person name="Caragea D."/>
            <person name="Park Y."/>
            <person name="Beeman R.W."/>
            <person name="Lorenzen M.D."/>
            <person name="Butcher S."/>
            <person name="Manak J.R."/>
            <person name="Brown S.J."/>
        </authorList>
    </citation>
    <scope>NUCLEOTIDE SEQUENCE [LARGE SCALE GENOMIC DNA]</scope>
    <source>
        <strain evidence="15 16">Georgia GA2</strain>
    </source>
</reference>
<dbReference type="SUPFAM" id="SSF48264">
    <property type="entry name" value="Cytochrome P450"/>
    <property type="match status" value="2"/>
</dbReference>
<keyword evidence="9" id="KW-0560">Oxidoreductase</keyword>
<keyword evidence="14" id="KW-0812">Transmembrane</keyword>
<evidence type="ECO:0000256" key="10">
    <source>
        <dbReference type="ARBA" id="ARBA00023004"/>
    </source>
</evidence>
<feature type="transmembrane region" description="Helical" evidence="14">
    <location>
        <begin position="296"/>
        <end position="319"/>
    </location>
</feature>
<dbReference type="InterPro" id="IPR036396">
    <property type="entry name" value="Cyt_P450_sf"/>
</dbReference>
<feature type="binding site" description="axial binding residue" evidence="13">
    <location>
        <position position="735"/>
    </location>
    <ligand>
        <name>heme</name>
        <dbReference type="ChEBI" id="CHEBI:30413"/>
    </ligand>
    <ligandPart>
        <name>Fe</name>
        <dbReference type="ChEBI" id="CHEBI:18248"/>
    </ligandPart>
</feature>
<protein>
    <submittedName>
        <fullName evidence="15">Cytochrome P450 6a2-like Protein</fullName>
    </submittedName>
</protein>
<dbReference type="FunFam" id="1.10.630.10:FF:000182">
    <property type="entry name" value="Cytochrome P450 3A4"/>
    <property type="match status" value="1"/>
</dbReference>
<dbReference type="InParanoid" id="A0A139W9V9"/>
<keyword evidence="11" id="KW-0503">Monooxygenase</keyword>
<evidence type="ECO:0000256" key="6">
    <source>
        <dbReference type="ARBA" id="ARBA00022723"/>
    </source>
</evidence>
<dbReference type="PRINTS" id="PR00463">
    <property type="entry name" value="EP450I"/>
</dbReference>
<evidence type="ECO:0000256" key="4">
    <source>
        <dbReference type="ARBA" id="ARBA00010617"/>
    </source>
</evidence>
<dbReference type="InterPro" id="IPR017972">
    <property type="entry name" value="Cyt_P450_CS"/>
</dbReference>
<dbReference type="GO" id="GO:0005506">
    <property type="term" value="F:iron ion binding"/>
    <property type="evidence" value="ECO:0007669"/>
    <property type="project" value="InterPro"/>
</dbReference>
<dbReference type="PANTHER" id="PTHR24292:SF100">
    <property type="entry name" value="CYTOCHROME P450 6A16, ISOFORM B-RELATED"/>
    <property type="match status" value="1"/>
</dbReference>
<reference evidence="15 16" key="1">
    <citation type="journal article" date="2008" name="Nature">
        <title>The genome of the model beetle and pest Tribolium castaneum.</title>
        <authorList>
            <consortium name="Tribolium Genome Sequencing Consortium"/>
            <person name="Richards S."/>
            <person name="Gibbs R.A."/>
            <person name="Weinstock G.M."/>
            <person name="Brown S.J."/>
            <person name="Denell R."/>
            <person name="Beeman R.W."/>
            <person name="Gibbs R."/>
            <person name="Beeman R.W."/>
            <person name="Brown S.J."/>
            <person name="Bucher G."/>
            <person name="Friedrich M."/>
            <person name="Grimmelikhuijzen C.J."/>
            <person name="Klingler M."/>
            <person name="Lorenzen M."/>
            <person name="Richards S."/>
            <person name="Roth S."/>
            <person name="Schroder R."/>
            <person name="Tautz D."/>
            <person name="Zdobnov E.M."/>
            <person name="Muzny D."/>
            <person name="Gibbs R.A."/>
            <person name="Weinstock G.M."/>
            <person name="Attaway T."/>
            <person name="Bell S."/>
            <person name="Buhay C.J."/>
            <person name="Chandrabose M.N."/>
            <person name="Chavez D."/>
            <person name="Clerk-Blankenburg K.P."/>
            <person name="Cree A."/>
            <person name="Dao M."/>
            <person name="Davis C."/>
            <person name="Chacko J."/>
            <person name="Dinh H."/>
            <person name="Dugan-Rocha S."/>
            <person name="Fowler G."/>
            <person name="Garner T.T."/>
            <person name="Garnes J."/>
            <person name="Gnirke A."/>
            <person name="Hawes A."/>
            <person name="Hernandez J."/>
            <person name="Hines S."/>
            <person name="Holder M."/>
            <person name="Hume J."/>
            <person name="Jhangiani S.N."/>
            <person name="Joshi V."/>
            <person name="Khan Z.M."/>
            <person name="Jackson L."/>
            <person name="Kovar C."/>
            <person name="Kowis A."/>
            <person name="Lee S."/>
            <person name="Lewis L.R."/>
            <person name="Margolis J."/>
            <person name="Morgan M."/>
            <person name="Nazareth L.V."/>
            <person name="Nguyen N."/>
            <person name="Okwuonu G."/>
            <person name="Parker D."/>
            <person name="Richards S."/>
            <person name="Ruiz S.J."/>
            <person name="Santibanez J."/>
            <person name="Savard J."/>
            <person name="Scherer S.E."/>
            <person name="Schneider B."/>
            <person name="Sodergren E."/>
            <person name="Tautz D."/>
            <person name="Vattahil S."/>
            <person name="Villasana D."/>
            <person name="White C.S."/>
            <person name="Wright R."/>
            <person name="Park Y."/>
            <person name="Beeman R.W."/>
            <person name="Lord J."/>
            <person name="Oppert B."/>
            <person name="Lorenzen M."/>
            <person name="Brown S."/>
            <person name="Wang L."/>
            <person name="Savard J."/>
            <person name="Tautz D."/>
            <person name="Richards S."/>
            <person name="Weinstock G."/>
            <person name="Gibbs R.A."/>
            <person name="Liu Y."/>
            <person name="Worley K."/>
            <person name="Weinstock G."/>
            <person name="Elsik C.G."/>
            <person name="Reese J.T."/>
            <person name="Elhaik E."/>
            <person name="Landan G."/>
            <person name="Graur D."/>
            <person name="Arensburger P."/>
            <person name="Atkinson P."/>
            <person name="Beeman R.W."/>
            <person name="Beidler J."/>
            <person name="Brown S.J."/>
            <person name="Demuth J.P."/>
            <person name="Drury D.W."/>
            <person name="Du Y.Z."/>
            <person name="Fujiwara H."/>
            <person name="Lorenzen M."/>
            <person name="Maselli V."/>
            <person name="Osanai M."/>
            <person name="Park Y."/>
            <person name="Robertson H.M."/>
            <person name="Tu Z."/>
            <person name="Wang J.J."/>
            <person name="Wang S."/>
            <person name="Richards S."/>
            <person name="Song H."/>
            <person name="Zhang L."/>
            <person name="Sodergren E."/>
            <person name="Werner D."/>
            <person name="Stanke M."/>
            <person name="Morgenstern B."/>
            <person name="Solovyev V."/>
            <person name="Kosarev P."/>
            <person name="Brown G."/>
            <person name="Chen H.C."/>
            <person name="Ermolaeva O."/>
            <person name="Hlavina W."/>
            <person name="Kapustin Y."/>
            <person name="Kiryutin B."/>
            <person name="Kitts P."/>
            <person name="Maglott D."/>
            <person name="Pruitt K."/>
            <person name="Sapojnikov V."/>
            <person name="Souvorov A."/>
            <person name="Mackey A.J."/>
            <person name="Waterhouse R.M."/>
            <person name="Wyder S."/>
            <person name="Zdobnov E.M."/>
            <person name="Zdobnov E.M."/>
            <person name="Wyder S."/>
            <person name="Kriventseva E.V."/>
            <person name="Kadowaki T."/>
            <person name="Bork P."/>
            <person name="Aranda M."/>
            <person name="Bao R."/>
            <person name="Beermann A."/>
            <person name="Berns N."/>
            <person name="Bolognesi R."/>
            <person name="Bonneton F."/>
            <person name="Bopp D."/>
            <person name="Brown S.J."/>
            <person name="Bucher G."/>
            <person name="Butts T."/>
            <person name="Chaumot A."/>
            <person name="Denell R.E."/>
            <person name="Ferrier D.E."/>
            <person name="Friedrich M."/>
            <person name="Gordon C.M."/>
            <person name="Jindra M."/>
            <person name="Klingler M."/>
            <person name="Lan Q."/>
            <person name="Lattorff H.M."/>
            <person name="Laudet V."/>
            <person name="von Levetsow C."/>
            <person name="Liu Z."/>
            <person name="Lutz R."/>
            <person name="Lynch J.A."/>
            <person name="da Fonseca R.N."/>
            <person name="Posnien N."/>
            <person name="Reuter R."/>
            <person name="Roth S."/>
            <person name="Savard J."/>
            <person name="Schinko J.B."/>
            <person name="Schmitt C."/>
            <person name="Schoppmeier M."/>
            <person name="Schroder R."/>
            <person name="Shippy T.D."/>
            <person name="Simonnet F."/>
            <person name="Marques-Souza H."/>
            <person name="Tautz D."/>
            <person name="Tomoyasu Y."/>
            <person name="Trauner J."/>
            <person name="Van der Zee M."/>
            <person name="Vervoort M."/>
            <person name="Wittkopp N."/>
            <person name="Wimmer E.A."/>
            <person name="Yang X."/>
            <person name="Jones A.K."/>
            <person name="Sattelle D.B."/>
            <person name="Ebert P.R."/>
            <person name="Nelson D."/>
            <person name="Scott J.G."/>
            <person name="Beeman R.W."/>
            <person name="Muthukrishnan S."/>
            <person name="Kramer K.J."/>
            <person name="Arakane Y."/>
            <person name="Beeman R.W."/>
            <person name="Zhu Q."/>
            <person name="Hogenkamp D."/>
            <person name="Dixit R."/>
            <person name="Oppert B."/>
            <person name="Jiang H."/>
            <person name="Zou Z."/>
            <person name="Marshall J."/>
            <person name="Elpidina E."/>
            <person name="Vinokurov K."/>
            <person name="Oppert C."/>
            <person name="Zou Z."/>
            <person name="Evans J."/>
            <person name="Lu Z."/>
            <person name="Zhao P."/>
            <person name="Sumathipala N."/>
            <person name="Altincicek B."/>
            <person name="Vilcinskas A."/>
            <person name="Williams M."/>
            <person name="Hultmark D."/>
            <person name="Hetru C."/>
            <person name="Jiang H."/>
            <person name="Grimmelikhuijzen C.J."/>
            <person name="Hauser F."/>
            <person name="Cazzamali G."/>
            <person name="Williamson M."/>
            <person name="Park Y."/>
            <person name="Li B."/>
            <person name="Tanaka Y."/>
            <person name="Predel R."/>
            <person name="Neupert S."/>
            <person name="Schachtner J."/>
            <person name="Verleyen P."/>
            <person name="Raible F."/>
            <person name="Bork P."/>
            <person name="Friedrich M."/>
            <person name="Walden K.K."/>
            <person name="Robertson H.M."/>
            <person name="Angeli S."/>
            <person name="Foret S."/>
            <person name="Bucher G."/>
            <person name="Schuetz S."/>
            <person name="Maleszka R."/>
            <person name="Wimmer E.A."/>
            <person name="Beeman R.W."/>
            <person name="Lorenzen M."/>
            <person name="Tomoyasu Y."/>
            <person name="Miller S.C."/>
            <person name="Grossmann D."/>
            <person name="Bucher G."/>
        </authorList>
    </citation>
    <scope>NUCLEOTIDE SEQUENCE [LARGE SCALE GENOMIC DNA]</scope>
    <source>
        <strain evidence="15 16">Georgia GA2</strain>
    </source>
</reference>
<keyword evidence="6 13" id="KW-0479">Metal-binding</keyword>
<dbReference type="CDD" id="cd11056">
    <property type="entry name" value="CYP6-like"/>
    <property type="match status" value="2"/>
</dbReference>
<dbReference type="InterPro" id="IPR001128">
    <property type="entry name" value="Cyt_P450"/>
</dbReference>
<evidence type="ECO:0000256" key="11">
    <source>
        <dbReference type="ARBA" id="ARBA00023033"/>
    </source>
</evidence>
<organism evidence="15 16">
    <name type="scientific">Tribolium castaneum</name>
    <name type="common">Red flour beetle</name>
    <dbReference type="NCBI Taxonomy" id="7070"/>
    <lineage>
        <taxon>Eukaryota</taxon>
        <taxon>Metazoa</taxon>
        <taxon>Ecdysozoa</taxon>
        <taxon>Arthropoda</taxon>
        <taxon>Hexapoda</taxon>
        <taxon>Insecta</taxon>
        <taxon>Pterygota</taxon>
        <taxon>Neoptera</taxon>
        <taxon>Endopterygota</taxon>
        <taxon>Coleoptera</taxon>
        <taxon>Polyphaga</taxon>
        <taxon>Cucujiformia</taxon>
        <taxon>Tenebrionidae</taxon>
        <taxon>Tenebrionidae incertae sedis</taxon>
        <taxon>Tribolium</taxon>
    </lineage>
</organism>
<evidence type="ECO:0000256" key="3">
    <source>
        <dbReference type="ARBA" id="ARBA00004406"/>
    </source>
</evidence>
<evidence type="ECO:0000313" key="15">
    <source>
        <dbReference type="EMBL" id="KYB24703.1"/>
    </source>
</evidence>
<dbReference type="GO" id="GO:0016705">
    <property type="term" value="F:oxidoreductase activity, acting on paired donors, with incorporation or reduction of molecular oxygen"/>
    <property type="evidence" value="ECO:0007669"/>
    <property type="project" value="InterPro"/>
</dbReference>
<dbReference type="GO" id="GO:0004497">
    <property type="term" value="F:monooxygenase activity"/>
    <property type="evidence" value="ECO:0007669"/>
    <property type="project" value="UniProtKB-KW"/>
</dbReference>
<keyword evidence="12 14" id="KW-0472">Membrane</keyword>
<evidence type="ECO:0000313" key="16">
    <source>
        <dbReference type="Proteomes" id="UP000007266"/>
    </source>
</evidence>
<dbReference type="AlphaFoldDB" id="A0A139W9V9"/>
<evidence type="ECO:0000256" key="8">
    <source>
        <dbReference type="ARBA" id="ARBA00022848"/>
    </source>
</evidence>
<comment type="cofactor">
    <cofactor evidence="1 13">
        <name>heme</name>
        <dbReference type="ChEBI" id="CHEBI:30413"/>
    </cofactor>
</comment>
<name>A0A139W9V9_TRICA</name>
<keyword evidence="5 13" id="KW-0349">Heme</keyword>
<dbReference type="InterPro" id="IPR002401">
    <property type="entry name" value="Cyt_P450_E_grp-I"/>
</dbReference>
<dbReference type="eggNOG" id="KOG0158">
    <property type="taxonomic scope" value="Eukaryota"/>
</dbReference>
<dbReference type="FunCoup" id="A0A139W9V9">
    <property type="interactions" value="249"/>
</dbReference>
<evidence type="ECO:0000256" key="9">
    <source>
        <dbReference type="ARBA" id="ARBA00023002"/>
    </source>
</evidence>
<dbReference type="Pfam" id="PF00067">
    <property type="entry name" value="p450"/>
    <property type="match status" value="2"/>
</dbReference>
<dbReference type="Proteomes" id="UP000007266">
    <property type="component" value="Unassembled WGS sequence"/>
</dbReference>
<dbReference type="PANTHER" id="PTHR24292">
    <property type="entry name" value="CYTOCHROME P450"/>
    <property type="match status" value="1"/>
</dbReference>
<dbReference type="OMA" id="IPCDEPH"/>
<comment type="subcellular location">
    <subcellularLocation>
        <location evidence="3">Endoplasmic reticulum membrane</location>
        <topology evidence="3">Peripheral membrane protein</topology>
    </subcellularLocation>
    <subcellularLocation>
        <location evidence="2">Microsome membrane</location>
        <topology evidence="2">Peripheral membrane protein</topology>
    </subcellularLocation>
</comment>